<feature type="region of interest" description="Disordered" evidence="14">
    <location>
        <begin position="238"/>
        <end position="266"/>
    </location>
</feature>
<dbReference type="FunFam" id="3.40.50.1010:FF:000029">
    <property type="entry name" value="DNA repair protein UVH3"/>
    <property type="match status" value="1"/>
</dbReference>
<dbReference type="InterPro" id="IPR019974">
    <property type="entry name" value="XPG_CS"/>
</dbReference>
<evidence type="ECO:0000259" key="16">
    <source>
        <dbReference type="SMART" id="SM00485"/>
    </source>
</evidence>
<dbReference type="InterPro" id="IPR029060">
    <property type="entry name" value="PIN-like_dom_sf"/>
</dbReference>
<dbReference type="PANTHER" id="PTHR16171">
    <property type="entry name" value="DNA REPAIR PROTEIN COMPLEMENTING XP-G CELLS-RELATED"/>
    <property type="match status" value="1"/>
</dbReference>
<feature type="compositionally biased region" description="Basic and acidic residues" evidence="14">
    <location>
        <begin position="880"/>
        <end position="890"/>
    </location>
</feature>
<evidence type="ECO:0000313" key="17">
    <source>
        <dbReference type="EMBL" id="CAL1357980.1"/>
    </source>
</evidence>
<feature type="compositionally biased region" description="Polar residues" evidence="14">
    <location>
        <begin position="637"/>
        <end position="648"/>
    </location>
</feature>
<dbReference type="SMART" id="SM00279">
    <property type="entry name" value="HhH2"/>
    <property type="match status" value="1"/>
</dbReference>
<keyword evidence="4" id="KW-0808">Transferase</keyword>
<name>A0AAV2CQB6_9ROSI</name>
<evidence type="ECO:0000256" key="1">
    <source>
        <dbReference type="ARBA" id="ARBA00001946"/>
    </source>
</evidence>
<keyword evidence="12" id="KW-0539">Nucleus</keyword>
<organism evidence="17 18">
    <name type="scientific">Linum trigynum</name>
    <dbReference type="NCBI Taxonomy" id="586398"/>
    <lineage>
        <taxon>Eukaryota</taxon>
        <taxon>Viridiplantae</taxon>
        <taxon>Streptophyta</taxon>
        <taxon>Embryophyta</taxon>
        <taxon>Tracheophyta</taxon>
        <taxon>Spermatophyta</taxon>
        <taxon>Magnoliopsida</taxon>
        <taxon>eudicotyledons</taxon>
        <taxon>Gunneridae</taxon>
        <taxon>Pentapetalae</taxon>
        <taxon>rosids</taxon>
        <taxon>fabids</taxon>
        <taxon>Malpighiales</taxon>
        <taxon>Linaceae</taxon>
        <taxon>Linum</taxon>
    </lineage>
</organism>
<evidence type="ECO:0000256" key="7">
    <source>
        <dbReference type="ARBA" id="ARBA00022759"/>
    </source>
</evidence>
<dbReference type="Pfam" id="PF00752">
    <property type="entry name" value="XPG_N"/>
    <property type="match status" value="1"/>
</dbReference>
<proteinExistence type="inferred from homology"/>
<keyword evidence="6" id="KW-0479">Metal-binding</keyword>
<evidence type="ECO:0000256" key="8">
    <source>
        <dbReference type="ARBA" id="ARBA00022763"/>
    </source>
</evidence>
<dbReference type="GO" id="GO:0006289">
    <property type="term" value="P:nucleotide-excision repair"/>
    <property type="evidence" value="ECO:0007669"/>
    <property type="project" value="InterPro"/>
</dbReference>
<evidence type="ECO:0000256" key="11">
    <source>
        <dbReference type="ARBA" id="ARBA00023204"/>
    </source>
</evidence>
<evidence type="ECO:0000256" key="9">
    <source>
        <dbReference type="ARBA" id="ARBA00022801"/>
    </source>
</evidence>
<keyword evidence="18" id="KW-1185">Reference proteome</keyword>
<feature type="region of interest" description="Disordered" evidence="14">
    <location>
        <begin position="533"/>
        <end position="573"/>
    </location>
</feature>
<gene>
    <name evidence="17" type="ORF">LTRI10_LOCUS5570</name>
</gene>
<feature type="compositionally biased region" description="Basic residues" evidence="14">
    <location>
        <begin position="1381"/>
        <end position="1390"/>
    </location>
</feature>
<feature type="domain" description="XPG N-terminal" evidence="16">
    <location>
        <begin position="1"/>
        <end position="98"/>
    </location>
</feature>
<reference evidence="17 18" key="1">
    <citation type="submission" date="2024-04" db="EMBL/GenBank/DDBJ databases">
        <authorList>
            <person name="Fracassetti M."/>
        </authorList>
    </citation>
    <scope>NUCLEOTIDE SEQUENCE [LARGE SCALE GENOMIC DNA]</scope>
</reference>
<dbReference type="PROSITE" id="PS00841">
    <property type="entry name" value="XPG_1"/>
    <property type="match status" value="1"/>
</dbReference>
<feature type="compositionally biased region" description="Basic and acidic residues" evidence="14">
    <location>
        <begin position="1450"/>
        <end position="1462"/>
    </location>
</feature>
<comment type="similarity">
    <text evidence="3">Belongs to the XPG/RAD2 endonuclease family. XPG subfamily.</text>
</comment>
<dbReference type="GO" id="GO:0003697">
    <property type="term" value="F:single-stranded DNA binding"/>
    <property type="evidence" value="ECO:0007669"/>
    <property type="project" value="InterPro"/>
</dbReference>
<evidence type="ECO:0000256" key="10">
    <source>
        <dbReference type="ARBA" id="ARBA00022842"/>
    </source>
</evidence>
<evidence type="ECO:0000256" key="6">
    <source>
        <dbReference type="ARBA" id="ARBA00022723"/>
    </source>
</evidence>
<feature type="region of interest" description="Disordered" evidence="14">
    <location>
        <begin position="1116"/>
        <end position="1149"/>
    </location>
</feature>
<dbReference type="PRINTS" id="PR00853">
    <property type="entry name" value="XPGRADSUPER"/>
</dbReference>
<dbReference type="InterPro" id="IPR036279">
    <property type="entry name" value="5-3_exonuclease_C_sf"/>
</dbReference>
<dbReference type="Proteomes" id="UP001497516">
    <property type="component" value="Chromosome 1"/>
</dbReference>
<keyword evidence="8" id="KW-0227">DNA damage</keyword>
<dbReference type="EMBL" id="OZ034813">
    <property type="protein sequence ID" value="CAL1357980.1"/>
    <property type="molecule type" value="Genomic_DNA"/>
</dbReference>
<feature type="compositionally biased region" description="Basic and acidic residues" evidence="14">
    <location>
        <begin position="1588"/>
        <end position="1607"/>
    </location>
</feature>
<keyword evidence="5" id="KW-0540">Nuclease</keyword>
<dbReference type="Pfam" id="PF00867">
    <property type="entry name" value="XPG_I"/>
    <property type="match status" value="1"/>
</dbReference>
<dbReference type="GO" id="GO:0016788">
    <property type="term" value="F:hydrolase activity, acting on ester bonds"/>
    <property type="evidence" value="ECO:0007669"/>
    <property type="project" value="InterPro"/>
</dbReference>
<feature type="region of interest" description="Disordered" evidence="14">
    <location>
        <begin position="1585"/>
        <end position="1643"/>
    </location>
</feature>
<evidence type="ECO:0000256" key="12">
    <source>
        <dbReference type="ARBA" id="ARBA00023242"/>
    </source>
</evidence>
<dbReference type="InterPro" id="IPR006086">
    <property type="entry name" value="XPG-I_dom"/>
</dbReference>
<dbReference type="InterPro" id="IPR006084">
    <property type="entry name" value="XPG/Rad2"/>
</dbReference>
<evidence type="ECO:0000256" key="2">
    <source>
        <dbReference type="ARBA" id="ARBA00004123"/>
    </source>
</evidence>
<dbReference type="CDD" id="cd09904">
    <property type="entry name" value="H3TH_XPG"/>
    <property type="match status" value="1"/>
</dbReference>
<dbReference type="GO" id="GO:0005634">
    <property type="term" value="C:nucleus"/>
    <property type="evidence" value="ECO:0007669"/>
    <property type="project" value="UniProtKB-SubCell"/>
</dbReference>
<feature type="region of interest" description="Disordered" evidence="14">
    <location>
        <begin position="613"/>
        <end position="698"/>
    </location>
</feature>
<feature type="region of interest" description="Disordered" evidence="14">
    <location>
        <begin position="128"/>
        <end position="151"/>
    </location>
</feature>
<comment type="cofactor">
    <cofactor evidence="1">
        <name>Mg(2+)</name>
        <dbReference type="ChEBI" id="CHEBI:18420"/>
    </cofactor>
</comment>
<feature type="coiled-coil region" evidence="13">
    <location>
        <begin position="949"/>
        <end position="983"/>
    </location>
</feature>
<keyword evidence="9" id="KW-0378">Hydrolase</keyword>
<evidence type="ECO:0000256" key="4">
    <source>
        <dbReference type="ARBA" id="ARBA00022679"/>
    </source>
</evidence>
<feature type="compositionally biased region" description="Polar residues" evidence="14">
    <location>
        <begin position="558"/>
        <end position="568"/>
    </location>
</feature>
<evidence type="ECO:0000256" key="13">
    <source>
        <dbReference type="SAM" id="Coils"/>
    </source>
</evidence>
<feature type="compositionally biased region" description="Low complexity" evidence="14">
    <location>
        <begin position="826"/>
        <end position="839"/>
    </location>
</feature>
<dbReference type="SMART" id="SM00485">
    <property type="entry name" value="XPGN"/>
    <property type="match status" value="1"/>
</dbReference>
<feature type="compositionally biased region" description="Polar residues" evidence="14">
    <location>
        <begin position="533"/>
        <end position="543"/>
    </location>
</feature>
<keyword evidence="10" id="KW-0460">Magnesium</keyword>
<dbReference type="InterPro" id="IPR001044">
    <property type="entry name" value="XPG/Rad2_eukaryotes"/>
</dbReference>
<dbReference type="FunFam" id="3.40.50.1010:FF:000031">
    <property type="entry name" value="DNA repair protein UVH3"/>
    <property type="match status" value="1"/>
</dbReference>
<feature type="compositionally biased region" description="Polar residues" evidence="14">
    <location>
        <begin position="1344"/>
        <end position="1355"/>
    </location>
</feature>
<dbReference type="FunFam" id="1.10.150.20:FF:000050">
    <property type="entry name" value="DNA repair protein UVH3"/>
    <property type="match status" value="1"/>
</dbReference>
<evidence type="ECO:0000256" key="5">
    <source>
        <dbReference type="ARBA" id="ARBA00022722"/>
    </source>
</evidence>
<dbReference type="PANTHER" id="PTHR16171:SF7">
    <property type="entry name" value="DNA REPAIR PROTEIN RAD2"/>
    <property type="match status" value="1"/>
</dbReference>
<dbReference type="SUPFAM" id="SSF47807">
    <property type="entry name" value="5' to 3' exonuclease, C-terminal subdomain"/>
    <property type="match status" value="1"/>
</dbReference>
<feature type="compositionally biased region" description="Basic and acidic residues" evidence="14">
    <location>
        <begin position="238"/>
        <end position="258"/>
    </location>
</feature>
<feature type="region of interest" description="Disordered" evidence="14">
    <location>
        <begin position="812"/>
        <end position="842"/>
    </location>
</feature>
<feature type="compositionally biased region" description="Basic residues" evidence="14">
    <location>
        <begin position="131"/>
        <end position="141"/>
    </location>
</feature>
<dbReference type="PROSITE" id="PS00842">
    <property type="entry name" value="XPG_2"/>
    <property type="match status" value="1"/>
</dbReference>
<keyword evidence="11" id="KW-0234">DNA repair</keyword>
<dbReference type="SUPFAM" id="SSF88723">
    <property type="entry name" value="PIN domain-like"/>
    <property type="match status" value="1"/>
</dbReference>
<evidence type="ECO:0000313" key="18">
    <source>
        <dbReference type="Proteomes" id="UP001497516"/>
    </source>
</evidence>
<feature type="region of interest" description="Disordered" evidence="14">
    <location>
        <begin position="880"/>
        <end position="911"/>
    </location>
</feature>
<sequence length="1643" mass="180634">MGVQGLWDLLAPVGRRVSVETLSGKRLAIDASIWLVQFMKAMRDEKGDMVRNAHLLGFFRRICKLLYLRTKPVFVFDGGTPALKRRTVIARRRQRENAQAKIRKTAEKLLLNQLKTARLKELAKDLENQRKNQKNNVKGKKVLPEPAASSLENRDATFDHVNQEKLDEMLAASIAAEENVGVENASTFAGPERQDDEDEDLILPEIDGDLDPDVLAALPSSIRRKVLMKKRSMVEDRQFHDETKIENSKKNEKGKEVLSDPAEVEENNFEGLDKGMESFNQEKLDEMLAASLLAEEDGSHKYNTTSVASAPFEGGEDDDDEEMILPTVPGKFDPAVLAALPPSMQLDLLVQMRERLMAENRQRYQKVKKAPEKFSELQIQAYLKTVAFRREIDQVQKAAAGGNVGGVQTSRIASEANREFIFSSSFTGDKQLFTSGGVLSSGDKQQPPPSGLPSHSVKDGASGSNAATMAGIGLEESGNVFDDDVETYTDERGRIRLSRGRAMGMRMTRDLQRNLDIMKEMEQVEIDVASVPSKTMGGQTNSGEGIPSARTEVRGSDDNSVGSTQLNERNGHHLIDNNSCMQISFEIDGVSKSYESDDDMFSCLVAGQPIDISSVDNDTTRKQALDSASDSDWEEGSITTKWDGSSTDPELVNKSFLKASNNSDGSEVEWEEEPSEVKNKLSCQVQSGKPVSRGELQEDADLQEAIRRSLKDPGSGKGFAENGDELVVINRSDSRQVLNMVRKDIQESNINIGTMEANEPCGPSTANEPHKVSRSTLSGMHGLDDISKTCLEHTGSKFEECRWDTSKELKANGEVQWPNPEQSVDATTEAGGLSTTTTSFYPAEDSHISKPVIGDSMMSVGMDNVQTEASMFVREDKVAPETEASHHSVEETIANSSGSYIESLRGDSTAPDDIEEQMVGEKILDTQFASKNSENHAAADTNDEKVFSQATVEEEIHILGQEIMNLEDEQRKHERNAESVTSEMFAECQELLQMFGIPYIIAPMEAEAQCAYMELAGIVDGVVTDDSDVFLFGACSVYKNIFDDRKYVETYFLKDIEKELGLTRDKLIRIALLLGSDYTEGVSGIGIVNAIEVVDAFPEDDGLQKFREWIESPDPTILGKLGGKPRSSGKKQGSKVADSKLDPSAKDTASMDGIDEIKQIFMDKHRNVSKNWYIPSSFPSEAVISAYWSPQVDKSTEPFTWGKPDLHLLLRLCWERFGWNVQKSQELLLPVLKEYNKRETQLRLEAFYTFNERFAKIRSKRIMKAVKGITGKSSSTVLDDVPEEAPELTKKRRATPAESELKSAEGSILSSDHNLSGKSTTKRSKKASTTAKDISSEKEESGQELLSGNRQQTAEGSNKGGRGRGSGGRKGKGKGIGSGRGRGRGRGRRSRGLEPSGQSSGDTESSSEEHEDQIQNSKRPNEVRRSKRLRHPVSYTSDLEMDDVINSVDPDGKEEAAGEAKTHPGYADSSPAVREPQNLEDDLLVQMGTTPREDLETGGGFCMDEGEAGNPEGGISINPSESNASKDYLESGGGFCVDESDAHNNQADVVSLSPPLEEDSTEKPRHGGLMNEVKFAAFSSLNAVNESAADKDPCTETLRTTETDDHLQSGSSSIPESIVDDTLAPEAGGLRAMPFLKRKRRKS</sequence>
<dbReference type="Gene3D" id="1.10.150.20">
    <property type="entry name" value="5' to 3' exonuclease, C-terminal subdomain"/>
    <property type="match status" value="1"/>
</dbReference>
<protein>
    <recommendedName>
        <fullName evidence="19">DNA repair protein UVH3</fullName>
    </recommendedName>
</protein>
<keyword evidence="13" id="KW-0175">Coiled coil</keyword>
<dbReference type="CDD" id="cd09868">
    <property type="entry name" value="PIN_XPG_RAD2"/>
    <property type="match status" value="2"/>
</dbReference>
<dbReference type="InterPro" id="IPR008918">
    <property type="entry name" value="HhH2"/>
</dbReference>
<dbReference type="SMART" id="SM00484">
    <property type="entry name" value="XPGI"/>
    <property type="match status" value="1"/>
</dbReference>
<dbReference type="InterPro" id="IPR006085">
    <property type="entry name" value="XPG_DNA_repair_N"/>
</dbReference>
<dbReference type="PRINTS" id="PR00066">
    <property type="entry name" value="XRODRMPGMNTG"/>
</dbReference>
<dbReference type="Gene3D" id="3.40.50.1010">
    <property type="entry name" value="5'-nuclease"/>
    <property type="match status" value="2"/>
</dbReference>
<feature type="region of interest" description="Disordered" evidence="14">
    <location>
        <begin position="1273"/>
        <end position="1569"/>
    </location>
</feature>
<dbReference type="GO" id="GO:0046872">
    <property type="term" value="F:metal ion binding"/>
    <property type="evidence" value="ECO:0007669"/>
    <property type="project" value="UniProtKB-KW"/>
</dbReference>
<evidence type="ECO:0000259" key="15">
    <source>
        <dbReference type="SMART" id="SM00484"/>
    </source>
</evidence>
<accession>A0AAV2CQB6</accession>
<evidence type="ECO:0000256" key="14">
    <source>
        <dbReference type="SAM" id="MobiDB-lite"/>
    </source>
</evidence>
<evidence type="ECO:0008006" key="19">
    <source>
        <dbReference type="Google" id="ProtNLM"/>
    </source>
</evidence>
<feature type="compositionally biased region" description="Polar residues" evidence="14">
    <location>
        <begin position="434"/>
        <end position="444"/>
    </location>
</feature>
<dbReference type="GO" id="GO:0016740">
    <property type="term" value="F:transferase activity"/>
    <property type="evidence" value="ECO:0007669"/>
    <property type="project" value="UniProtKB-KW"/>
</dbReference>
<dbReference type="Pfam" id="PF14377">
    <property type="entry name" value="UBM"/>
    <property type="match status" value="2"/>
</dbReference>
<comment type="subcellular location">
    <subcellularLocation>
        <location evidence="2">Nucleus</location>
    </subcellularLocation>
</comment>
<evidence type="ECO:0000256" key="3">
    <source>
        <dbReference type="ARBA" id="ARBA00005283"/>
    </source>
</evidence>
<feature type="region of interest" description="Disordered" evidence="14">
    <location>
        <begin position="434"/>
        <end position="466"/>
    </location>
</feature>
<keyword evidence="7" id="KW-0255">Endonuclease</keyword>
<feature type="domain" description="XPG-I" evidence="15">
    <location>
        <begin position="993"/>
        <end position="1062"/>
    </location>
</feature>
<dbReference type="InterPro" id="IPR025527">
    <property type="entry name" value="HUWE1/Rev1_UBM"/>
</dbReference>
<dbReference type="GO" id="GO:0004520">
    <property type="term" value="F:DNA endonuclease activity"/>
    <property type="evidence" value="ECO:0007669"/>
    <property type="project" value="TreeGrafter"/>
</dbReference>